<evidence type="ECO:0000313" key="7">
    <source>
        <dbReference type="Proteomes" id="UP000184518"/>
    </source>
</evidence>
<keyword evidence="7" id="KW-1185">Reference proteome</keyword>
<dbReference type="GO" id="GO:0046872">
    <property type="term" value="F:metal ion binding"/>
    <property type="evidence" value="ECO:0007669"/>
    <property type="project" value="UniProtKB-KW"/>
</dbReference>
<proteinExistence type="inferred from homology"/>
<protein>
    <submittedName>
        <fullName evidence="6">Glyoxylase, beta-lactamase superfamily II</fullName>
    </submittedName>
</protein>
<dbReference type="GO" id="GO:0016787">
    <property type="term" value="F:hydrolase activity"/>
    <property type="evidence" value="ECO:0007669"/>
    <property type="project" value="UniProtKB-KW"/>
</dbReference>
<dbReference type="AlphaFoldDB" id="A0A1M4VC52"/>
<dbReference type="EMBL" id="FQUT01000001">
    <property type="protein sequence ID" value="SHE66554.1"/>
    <property type="molecule type" value="Genomic_DNA"/>
</dbReference>
<comment type="similarity">
    <text evidence="1">Belongs to the metallo-beta-lactamase superfamily.</text>
</comment>
<sequence length="294" mass="33013">METIEKIEAKDFFKFTLGSLELIVISDGEFDLDPIQPLFAPDRDPDEIIEFLEGRDHLPHKLVFEGNVLLVKNGEHTVLIDAGSGQTSGPTVGKIVKHLSAAGIEKEDITEIVLSHAHHDHIGGIMDENGAFTFPNAKIFIAKAENDFWLSEKPDFSKGSDNQMAEFQSAFAKRHIIFAQPKLHFFEDNDELFGFLKLNLAPGHTPGHTVITIFSEGEELVHFADVFQHVILLGHPEWGNQIDVDFHQAVKARKDMGTHLAESKKFTFGDHLPFPGLGFIEKRDDTFHWVAKEI</sequence>
<evidence type="ECO:0000256" key="4">
    <source>
        <dbReference type="ARBA" id="ARBA00022833"/>
    </source>
</evidence>
<dbReference type="SMART" id="SM00849">
    <property type="entry name" value="Lactamase_B"/>
    <property type="match status" value="1"/>
</dbReference>
<dbReference type="PANTHER" id="PTHR42978">
    <property type="entry name" value="QUORUM-QUENCHING LACTONASE YTNP-RELATED-RELATED"/>
    <property type="match status" value="1"/>
</dbReference>
<dbReference type="Pfam" id="PF00753">
    <property type="entry name" value="Lactamase_B"/>
    <property type="match status" value="1"/>
</dbReference>
<reference evidence="7" key="1">
    <citation type="submission" date="2016-11" db="EMBL/GenBank/DDBJ databases">
        <authorList>
            <person name="Varghese N."/>
            <person name="Submissions S."/>
        </authorList>
    </citation>
    <scope>NUCLEOTIDE SEQUENCE [LARGE SCALE GENOMIC DNA]</scope>
    <source>
        <strain evidence="7">DSM 27619</strain>
    </source>
</reference>
<dbReference type="InterPro" id="IPR036866">
    <property type="entry name" value="RibonucZ/Hydroxyglut_hydro"/>
</dbReference>
<dbReference type="STRING" id="1416778.SAMN05443633_101733"/>
<evidence type="ECO:0000256" key="3">
    <source>
        <dbReference type="ARBA" id="ARBA00022801"/>
    </source>
</evidence>
<keyword evidence="2" id="KW-0479">Metal-binding</keyword>
<evidence type="ECO:0000313" key="6">
    <source>
        <dbReference type="EMBL" id="SHE66554.1"/>
    </source>
</evidence>
<keyword evidence="4" id="KW-0862">Zinc</keyword>
<accession>A0A1M4VC52</accession>
<organism evidence="6 7">
    <name type="scientific">Chryseobacterium arachidis</name>
    <dbReference type="NCBI Taxonomy" id="1416778"/>
    <lineage>
        <taxon>Bacteria</taxon>
        <taxon>Pseudomonadati</taxon>
        <taxon>Bacteroidota</taxon>
        <taxon>Flavobacteriia</taxon>
        <taxon>Flavobacteriales</taxon>
        <taxon>Weeksellaceae</taxon>
        <taxon>Chryseobacterium group</taxon>
        <taxon>Chryseobacterium</taxon>
    </lineage>
</organism>
<feature type="domain" description="Metallo-beta-lactamase" evidence="5">
    <location>
        <begin position="65"/>
        <end position="264"/>
    </location>
</feature>
<keyword evidence="3" id="KW-0378">Hydrolase</keyword>
<dbReference type="SUPFAM" id="SSF56281">
    <property type="entry name" value="Metallo-hydrolase/oxidoreductase"/>
    <property type="match status" value="1"/>
</dbReference>
<evidence type="ECO:0000256" key="2">
    <source>
        <dbReference type="ARBA" id="ARBA00022723"/>
    </source>
</evidence>
<dbReference type="Gene3D" id="3.60.15.10">
    <property type="entry name" value="Ribonuclease Z/Hydroxyacylglutathione hydrolase-like"/>
    <property type="match status" value="1"/>
</dbReference>
<dbReference type="CDD" id="cd07720">
    <property type="entry name" value="OPHC2-like_MBL-fold"/>
    <property type="match status" value="1"/>
</dbReference>
<dbReference type="OrthoDB" id="9802897at2"/>
<name>A0A1M4VC52_9FLAO</name>
<dbReference type="PANTHER" id="PTHR42978:SF6">
    <property type="entry name" value="QUORUM-QUENCHING LACTONASE YTNP-RELATED"/>
    <property type="match status" value="1"/>
</dbReference>
<gene>
    <name evidence="6" type="ORF">SAMN05443633_101733</name>
</gene>
<evidence type="ECO:0000259" key="5">
    <source>
        <dbReference type="SMART" id="SM00849"/>
    </source>
</evidence>
<dbReference type="Proteomes" id="UP000184518">
    <property type="component" value="Unassembled WGS sequence"/>
</dbReference>
<evidence type="ECO:0000256" key="1">
    <source>
        <dbReference type="ARBA" id="ARBA00007749"/>
    </source>
</evidence>
<dbReference type="InterPro" id="IPR001279">
    <property type="entry name" value="Metallo-B-lactamas"/>
</dbReference>
<dbReference type="RefSeq" id="WP_072953237.1">
    <property type="nucleotide sequence ID" value="NZ_FQUT01000001.1"/>
</dbReference>
<dbReference type="InterPro" id="IPR051013">
    <property type="entry name" value="MBL_superfamily_lactonases"/>
</dbReference>